<protein>
    <recommendedName>
        <fullName evidence="3">Glycosyltransferase</fullName>
    </recommendedName>
</protein>
<organism evidence="1 2">
    <name type="scientific">Magnetospirillum fulvum</name>
    <name type="common">Rhodospirillum fulvum</name>
    <dbReference type="NCBI Taxonomy" id="1082"/>
    <lineage>
        <taxon>Bacteria</taxon>
        <taxon>Pseudomonadati</taxon>
        <taxon>Pseudomonadota</taxon>
        <taxon>Alphaproteobacteria</taxon>
        <taxon>Rhodospirillales</taxon>
        <taxon>Rhodospirillaceae</taxon>
        <taxon>Magnetospirillum</taxon>
    </lineage>
</organism>
<evidence type="ECO:0000313" key="1">
    <source>
        <dbReference type="EMBL" id="SEH34146.1"/>
    </source>
</evidence>
<dbReference type="OrthoDB" id="561165at2"/>
<dbReference type="AlphaFoldDB" id="A0A1H6HFD5"/>
<accession>A0A1H6HFD5</accession>
<evidence type="ECO:0000313" key="2">
    <source>
        <dbReference type="Proteomes" id="UP000182983"/>
    </source>
</evidence>
<dbReference type="EMBL" id="FNWO01000005">
    <property type="protein sequence ID" value="SEH34146.1"/>
    <property type="molecule type" value="Genomic_DNA"/>
</dbReference>
<dbReference type="SUPFAM" id="SSF53448">
    <property type="entry name" value="Nucleotide-diphospho-sugar transferases"/>
    <property type="match status" value="1"/>
</dbReference>
<evidence type="ECO:0008006" key="3">
    <source>
        <dbReference type="Google" id="ProtNLM"/>
    </source>
</evidence>
<reference evidence="2" key="1">
    <citation type="submission" date="2016-10" db="EMBL/GenBank/DDBJ databases">
        <authorList>
            <person name="Varghese N."/>
            <person name="Submissions S."/>
        </authorList>
    </citation>
    <scope>NUCLEOTIDE SEQUENCE [LARGE SCALE GENOMIC DNA]</scope>
    <source>
        <strain evidence="2">DSM 13234</strain>
    </source>
</reference>
<proteinExistence type="predicted"/>
<dbReference type="Gene3D" id="3.90.550.10">
    <property type="entry name" value="Spore Coat Polysaccharide Biosynthesis Protein SpsA, Chain A"/>
    <property type="match status" value="1"/>
</dbReference>
<sequence>MRPHVKIATPCYGGLVTQLYMLSVIRLLREGPELGFDVSLSLLGGDALVSRARATLVAAFMDAPEATHLLFVDADISFEPDQVRRLLDADKEFCGAFYPVKTVDWAQVPRRCVEGGEPLQTAGLSYVGTLCQGEDLRRDGRFATAIYAGGGFQMVRRGALERMFAAYPATRFRATHTYPAPATASPHLYALFESLIDPDTGAYISEDYAFCRRWRDLGGEIWLDLDSRLTHTGPQSFAGDFAVRAAATLPSAG</sequence>
<dbReference type="Proteomes" id="UP000182983">
    <property type="component" value="Unassembled WGS sequence"/>
</dbReference>
<dbReference type="RefSeq" id="WP_083386696.1">
    <property type="nucleotide sequence ID" value="NZ_FNWO01000005.1"/>
</dbReference>
<gene>
    <name evidence="1" type="ORF">SAMN04244559_01536</name>
</gene>
<dbReference type="InterPro" id="IPR029044">
    <property type="entry name" value="Nucleotide-diphossugar_trans"/>
</dbReference>
<keyword evidence="2" id="KW-1185">Reference proteome</keyword>
<name>A0A1H6HFD5_MAGFU</name>